<dbReference type="STRING" id="714943.Mucpa_0494"/>
<dbReference type="Proteomes" id="UP000002774">
    <property type="component" value="Chromosome"/>
</dbReference>
<dbReference type="Gene3D" id="3.40.50.150">
    <property type="entry name" value="Vaccinia Virus protein VP39"/>
    <property type="match status" value="1"/>
</dbReference>
<reference evidence="1" key="1">
    <citation type="submission" date="2011-09" db="EMBL/GenBank/DDBJ databases">
        <title>The permanent draft genome of Mucilaginibacter paludis DSM 18603.</title>
        <authorList>
            <consortium name="US DOE Joint Genome Institute (JGI-PGF)"/>
            <person name="Lucas S."/>
            <person name="Han J."/>
            <person name="Lapidus A."/>
            <person name="Bruce D."/>
            <person name="Goodwin L."/>
            <person name="Pitluck S."/>
            <person name="Peters L."/>
            <person name="Kyrpides N."/>
            <person name="Mavromatis K."/>
            <person name="Ivanova N."/>
            <person name="Mikhailova N."/>
            <person name="Held B."/>
            <person name="Detter J.C."/>
            <person name="Tapia R."/>
            <person name="Han C."/>
            <person name="Land M."/>
            <person name="Hauser L."/>
            <person name="Markowitz V."/>
            <person name="Cheng J.-F."/>
            <person name="Hugenholtz P."/>
            <person name="Woyke T."/>
            <person name="Wu D."/>
            <person name="Tindall B."/>
            <person name="Brambilla E."/>
            <person name="Klenk H.-P."/>
            <person name="Eisen J.A."/>
        </authorList>
    </citation>
    <scope>NUCLEOTIDE SEQUENCE [LARGE SCALE GENOMIC DNA]</scope>
    <source>
        <strain evidence="1">DSM 18603</strain>
    </source>
</reference>
<accession>H1Y1M8</accession>
<proteinExistence type="predicted"/>
<dbReference type="SUPFAM" id="SSF53335">
    <property type="entry name" value="S-adenosyl-L-methionine-dependent methyltransferases"/>
    <property type="match status" value="1"/>
</dbReference>
<organism evidence="1 2">
    <name type="scientific">Mucilaginibacter paludis DSM 18603</name>
    <dbReference type="NCBI Taxonomy" id="714943"/>
    <lineage>
        <taxon>Bacteria</taxon>
        <taxon>Pseudomonadati</taxon>
        <taxon>Bacteroidota</taxon>
        <taxon>Sphingobacteriia</taxon>
        <taxon>Sphingobacteriales</taxon>
        <taxon>Sphingobacteriaceae</taxon>
        <taxon>Mucilaginibacter</taxon>
    </lineage>
</organism>
<dbReference type="OrthoDB" id="9795498at2"/>
<dbReference type="HOGENOM" id="CLU_101743_0_0_10"/>
<dbReference type="AlphaFoldDB" id="H1Y1M8"/>
<keyword evidence="2" id="KW-1185">Reference proteome</keyword>
<name>H1Y1M8_9SPHI</name>
<dbReference type="EMBL" id="CM001403">
    <property type="protein sequence ID" value="EHQ24687.1"/>
    <property type="molecule type" value="Genomic_DNA"/>
</dbReference>
<dbReference type="InterPro" id="IPR029063">
    <property type="entry name" value="SAM-dependent_MTases_sf"/>
</dbReference>
<sequence>MLEKLILDEYLNVCDPAFSGLLSNFSLVPYGLIFLRNELVLNKRKNILEFGSGLSTLFMGQLIKKHGLKACICTIESGEEWISLLKEKVDQLKLAEYIKIIYAPLVEDSNYGKWYDMDILNRELNQEQLFDMIVIDGPPAFNPQIAKSRYRAIPYIFNSLSDNCFIFLDDANRMGEQEIIQLWNSQFNFDFKIYNKRFAVYWKGKYRDSNPSIMNSLLIRYDHLKTAHG</sequence>
<dbReference type="Pfam" id="PF13578">
    <property type="entry name" value="Methyltransf_24"/>
    <property type="match status" value="1"/>
</dbReference>
<evidence type="ECO:0000313" key="1">
    <source>
        <dbReference type="EMBL" id="EHQ24687.1"/>
    </source>
</evidence>
<dbReference type="RefSeq" id="WP_008504238.1">
    <property type="nucleotide sequence ID" value="NZ_CM001403.1"/>
</dbReference>
<evidence type="ECO:0008006" key="3">
    <source>
        <dbReference type="Google" id="ProtNLM"/>
    </source>
</evidence>
<dbReference type="eggNOG" id="COG4122">
    <property type="taxonomic scope" value="Bacteria"/>
</dbReference>
<protein>
    <recommendedName>
        <fullName evidence="3">Class I SAM-dependent methyltransferase</fullName>
    </recommendedName>
</protein>
<evidence type="ECO:0000313" key="2">
    <source>
        <dbReference type="Proteomes" id="UP000002774"/>
    </source>
</evidence>
<gene>
    <name evidence="1" type="ORF">Mucpa_0494</name>
</gene>